<evidence type="ECO:0000313" key="9">
    <source>
        <dbReference type="EMBL" id="TFH68085.1"/>
    </source>
</evidence>
<keyword evidence="4" id="KW-0676">Redox-active center</keyword>
<gene>
    <name evidence="9" type="ORF">E3W66_06585</name>
</gene>
<evidence type="ECO:0000313" key="10">
    <source>
        <dbReference type="Proteomes" id="UP000298133"/>
    </source>
</evidence>
<evidence type="ECO:0000256" key="7">
    <source>
        <dbReference type="SAM" id="SignalP"/>
    </source>
</evidence>
<feature type="signal peptide" evidence="7">
    <location>
        <begin position="1"/>
        <end position="17"/>
    </location>
</feature>
<dbReference type="OrthoDB" id="9784896at2"/>
<feature type="domain" description="DSBA-like thioredoxin" evidence="8">
    <location>
        <begin position="44"/>
        <end position="185"/>
    </location>
</feature>
<keyword evidence="2 7" id="KW-0732">Signal</keyword>
<dbReference type="Proteomes" id="UP000298133">
    <property type="component" value="Unassembled WGS sequence"/>
</dbReference>
<dbReference type="InterPro" id="IPR001853">
    <property type="entry name" value="DSBA-like_thioredoxin_dom"/>
</dbReference>
<evidence type="ECO:0000256" key="6">
    <source>
        <dbReference type="PIRSR" id="PIRSR001488-1"/>
    </source>
</evidence>
<comment type="subcellular location">
    <subcellularLocation>
        <location evidence="5">Periplasm</location>
    </subcellularLocation>
</comment>
<evidence type="ECO:0000256" key="5">
    <source>
        <dbReference type="PIRNR" id="PIRNR001488"/>
    </source>
</evidence>
<keyword evidence="3 5" id="KW-1015">Disulfide bond</keyword>
<reference evidence="9 10" key="1">
    <citation type="submission" date="2019-03" db="EMBL/GenBank/DDBJ databases">
        <title>Draft genome of Gammaproteobacteria bacterium LSUCC0057, a member of the SAR92 clade.</title>
        <authorList>
            <person name="Lanclos V.C."/>
            <person name="Doiron C."/>
            <person name="Henson M.W."/>
            <person name="Thrash J.C."/>
        </authorList>
    </citation>
    <scope>NUCLEOTIDE SEQUENCE [LARGE SCALE GENOMIC DNA]</scope>
    <source>
        <strain evidence="9 10">LSUCC0057</strain>
    </source>
</reference>
<comment type="caution">
    <text evidence="9">The sequence shown here is derived from an EMBL/GenBank/DDBJ whole genome shotgun (WGS) entry which is preliminary data.</text>
</comment>
<dbReference type="InterPro" id="IPR050824">
    <property type="entry name" value="Thiol_disulfide_DsbA"/>
</dbReference>
<dbReference type="InterPro" id="IPR023205">
    <property type="entry name" value="DsbA/DsbL"/>
</dbReference>
<dbReference type="AlphaFoldDB" id="A0A4Y8UH27"/>
<keyword evidence="10" id="KW-1185">Reference proteome</keyword>
<dbReference type="PIRSF" id="PIRSF001488">
    <property type="entry name" value="Tdi_protein"/>
    <property type="match status" value="1"/>
</dbReference>
<evidence type="ECO:0000256" key="3">
    <source>
        <dbReference type="ARBA" id="ARBA00023157"/>
    </source>
</evidence>
<dbReference type="GO" id="GO:0042597">
    <property type="term" value="C:periplasmic space"/>
    <property type="evidence" value="ECO:0007669"/>
    <property type="project" value="UniProtKB-SubCell"/>
</dbReference>
<proteinExistence type="inferred from homology"/>
<evidence type="ECO:0000256" key="1">
    <source>
        <dbReference type="ARBA" id="ARBA00005791"/>
    </source>
</evidence>
<evidence type="ECO:0000256" key="2">
    <source>
        <dbReference type="ARBA" id="ARBA00022729"/>
    </source>
</evidence>
<dbReference type="SUPFAM" id="SSF52833">
    <property type="entry name" value="Thioredoxin-like"/>
    <property type="match status" value="1"/>
</dbReference>
<comment type="similarity">
    <text evidence="1">Belongs to the thioredoxin family. DsbA subfamily.</text>
</comment>
<keyword evidence="5" id="KW-0574">Periplasm</keyword>
<accession>A0A4Y8UH27</accession>
<protein>
    <recommendedName>
        <fullName evidence="5">Thiol:disulfide interchange protein</fullName>
    </recommendedName>
</protein>
<name>A0A4Y8UH27_9GAMM</name>
<evidence type="ECO:0000256" key="4">
    <source>
        <dbReference type="ARBA" id="ARBA00023284"/>
    </source>
</evidence>
<dbReference type="CDD" id="cd03019">
    <property type="entry name" value="DsbA_DsbA"/>
    <property type="match status" value="1"/>
</dbReference>
<feature type="chain" id="PRO_5021257938" description="Thiol:disulfide interchange protein" evidence="7">
    <location>
        <begin position="18"/>
        <end position="211"/>
    </location>
</feature>
<evidence type="ECO:0000259" key="8">
    <source>
        <dbReference type="Pfam" id="PF01323"/>
    </source>
</evidence>
<feature type="disulfide bond" description="Redox-active" evidence="6">
    <location>
        <begin position="52"/>
        <end position="55"/>
    </location>
</feature>
<dbReference type="InterPro" id="IPR036249">
    <property type="entry name" value="Thioredoxin-like_sf"/>
</dbReference>
<sequence>MLRRAALLLLLPLSVQASPLYQAGVDYEVLPQPVRTANPDQVEVNEIFSYHCGHCFDFEQPMHKWSQTLPDGVDLQRTPAPWQPALEPLARAYYSAVALGVLEQTHIAIFEAYHINKTLVLGGRGLQAEDFAAIFADAGVSSEKLASVFNSFGVTSLVNQAKSRIRAYRTQGTPEMVVNGKYRITLQKTKSFDGMLAVARYLVEQELAAKQ</sequence>
<dbReference type="EMBL" id="SPIA01000002">
    <property type="protein sequence ID" value="TFH68085.1"/>
    <property type="molecule type" value="Genomic_DNA"/>
</dbReference>
<dbReference type="GO" id="GO:0016491">
    <property type="term" value="F:oxidoreductase activity"/>
    <property type="evidence" value="ECO:0007669"/>
    <property type="project" value="InterPro"/>
</dbReference>
<organism evidence="9 10">
    <name type="scientific">Gammaproteobacteria bacterium LSUCC0057</name>
    <dbReference type="NCBI Taxonomy" id="2559237"/>
    <lineage>
        <taxon>Bacteria</taxon>
        <taxon>Pseudomonadati</taxon>
        <taxon>Pseudomonadota</taxon>
        <taxon>Gammaproteobacteria</taxon>
        <taxon>Cellvibrionales</taxon>
        <taxon>Porticoccaceae</taxon>
        <taxon>SAR92 clade</taxon>
    </lineage>
</organism>
<dbReference type="Pfam" id="PF01323">
    <property type="entry name" value="DSBA"/>
    <property type="match status" value="1"/>
</dbReference>
<dbReference type="PANTHER" id="PTHR35891">
    <property type="entry name" value="THIOL:DISULFIDE INTERCHANGE PROTEIN DSBA"/>
    <property type="match status" value="1"/>
</dbReference>
<dbReference type="Gene3D" id="3.40.30.10">
    <property type="entry name" value="Glutaredoxin"/>
    <property type="match status" value="1"/>
</dbReference>
<dbReference type="PANTHER" id="PTHR35891:SF3">
    <property type="entry name" value="THIOL:DISULFIDE INTERCHANGE PROTEIN DSBL"/>
    <property type="match status" value="1"/>
</dbReference>